<organism evidence="1">
    <name type="scientific">marine sediment metagenome</name>
    <dbReference type="NCBI Taxonomy" id="412755"/>
    <lineage>
        <taxon>unclassified sequences</taxon>
        <taxon>metagenomes</taxon>
        <taxon>ecological metagenomes</taxon>
    </lineage>
</organism>
<proteinExistence type="predicted"/>
<gene>
    <name evidence="1" type="ORF">S03H2_44457</name>
</gene>
<comment type="caution">
    <text evidence="1">The sequence shown here is derived from an EMBL/GenBank/DDBJ whole genome shotgun (WGS) entry which is preliminary data.</text>
</comment>
<dbReference type="AlphaFoldDB" id="X1IBL1"/>
<protein>
    <submittedName>
        <fullName evidence="1">Uncharacterized protein</fullName>
    </submittedName>
</protein>
<accession>X1IBL1</accession>
<dbReference type="EMBL" id="BARU01027799">
    <property type="protein sequence ID" value="GAH63474.1"/>
    <property type="molecule type" value="Genomic_DNA"/>
</dbReference>
<name>X1IBL1_9ZZZZ</name>
<reference evidence="1" key="1">
    <citation type="journal article" date="2014" name="Front. Microbiol.">
        <title>High frequency of phylogenetically diverse reductive dehalogenase-homologous genes in deep subseafloor sedimentary metagenomes.</title>
        <authorList>
            <person name="Kawai M."/>
            <person name="Futagami T."/>
            <person name="Toyoda A."/>
            <person name="Takaki Y."/>
            <person name="Nishi S."/>
            <person name="Hori S."/>
            <person name="Arai W."/>
            <person name="Tsubouchi T."/>
            <person name="Morono Y."/>
            <person name="Uchiyama I."/>
            <person name="Ito T."/>
            <person name="Fujiyama A."/>
            <person name="Inagaki F."/>
            <person name="Takami H."/>
        </authorList>
    </citation>
    <scope>NUCLEOTIDE SEQUENCE</scope>
    <source>
        <strain evidence="1">Expedition CK06-06</strain>
    </source>
</reference>
<sequence length="41" mass="4321">MSVVLKMNCLATVANNIGVVVYSNSFSDYAQIKVQGDRAGG</sequence>
<evidence type="ECO:0000313" key="1">
    <source>
        <dbReference type="EMBL" id="GAH63474.1"/>
    </source>
</evidence>